<feature type="transmembrane region" description="Helical" evidence="2">
    <location>
        <begin position="241"/>
        <end position="262"/>
    </location>
</feature>
<feature type="compositionally biased region" description="Acidic residues" evidence="1">
    <location>
        <begin position="383"/>
        <end position="407"/>
    </location>
</feature>
<feature type="transmembrane region" description="Helical" evidence="2">
    <location>
        <begin position="141"/>
        <end position="162"/>
    </location>
</feature>
<evidence type="ECO:0000313" key="3">
    <source>
        <dbReference type="EMBL" id="NRN64610.1"/>
    </source>
</evidence>
<feature type="transmembrane region" description="Helical" evidence="2">
    <location>
        <begin position="282"/>
        <end position="303"/>
    </location>
</feature>
<gene>
    <name evidence="3" type="ORF">GC106_18160</name>
</gene>
<comment type="caution">
    <text evidence="3">The sequence shown here is derived from an EMBL/GenBank/DDBJ whole genome shotgun (WGS) entry which is preliminary data.</text>
</comment>
<proteinExistence type="predicted"/>
<keyword evidence="2" id="KW-0812">Transmembrane</keyword>
<keyword evidence="2" id="KW-1133">Transmembrane helix</keyword>
<feature type="transmembrane region" description="Helical" evidence="2">
    <location>
        <begin position="20"/>
        <end position="46"/>
    </location>
</feature>
<dbReference type="Proteomes" id="UP000763557">
    <property type="component" value="Unassembled WGS sequence"/>
</dbReference>
<feature type="region of interest" description="Disordered" evidence="1">
    <location>
        <begin position="383"/>
        <end position="419"/>
    </location>
</feature>
<feature type="transmembrane region" description="Helical" evidence="2">
    <location>
        <begin position="351"/>
        <end position="372"/>
    </location>
</feature>
<accession>A0ABX2F0U4</accession>
<sequence>MSLYPPDVAEDVQEPVRGRARALMVAGIAPLIVGYASVVVVLALVISAASNTDVSTTSVLNAAMPGWLAVYQVPLSLDGTDFGALPLLPTLLIMLLIGRAATKAADRLEIGSAWGTLLIVVTMSVTHAIAGVVVAEATKTATMLSGSLVPAGIAALAALIALARRGYFEGLAERWDELLVHGLRAGLIGFATVIGVGTATFLFGLLMSFGRAAALFPPGIGDSIGVALLSLAYLPNAVVGGISFVAGPGVTIGQLTATPLHFTGGPLPGVPVLAALPEIGQVWWPLLFVLPLGVGAFVGWILRHSSDDPIARLRAVGAATVVVAGGCALLGVGAGGRLAEGVFDPLSVHPWSLGMAMLLWVALPAATVTWWAGPRLLLDDAIDVEAAEEEDEREEPAAPEEPADDDPGDKPDLPDEIEK</sequence>
<evidence type="ECO:0000313" key="4">
    <source>
        <dbReference type="Proteomes" id="UP000763557"/>
    </source>
</evidence>
<keyword evidence="2" id="KW-0472">Membrane</keyword>
<reference evidence="3 4" key="1">
    <citation type="submission" date="2020-01" db="EMBL/GenBank/DDBJ databases">
        <title>Kibdelosporangium persica a novel Actinomycetes from a hot desert in Iran.</title>
        <authorList>
            <person name="Safaei N."/>
            <person name="Zaburannyi N."/>
            <person name="Mueller R."/>
            <person name="Wink J."/>
        </authorList>
    </citation>
    <scope>NUCLEOTIDE SEQUENCE [LARGE SCALE GENOMIC DNA]</scope>
    <source>
        <strain evidence="3 4">4NS15</strain>
    </source>
</reference>
<dbReference type="InterPro" id="IPR045931">
    <property type="entry name" value="DUF6350"/>
</dbReference>
<name>A0ABX2F0U4_9PSEU</name>
<evidence type="ECO:0000256" key="1">
    <source>
        <dbReference type="SAM" id="MobiDB-lite"/>
    </source>
</evidence>
<feature type="transmembrane region" description="Helical" evidence="2">
    <location>
        <begin position="183"/>
        <end position="209"/>
    </location>
</feature>
<evidence type="ECO:0000256" key="2">
    <source>
        <dbReference type="SAM" id="Phobius"/>
    </source>
</evidence>
<dbReference type="EMBL" id="JAAATY010000004">
    <property type="protein sequence ID" value="NRN64610.1"/>
    <property type="molecule type" value="Genomic_DNA"/>
</dbReference>
<keyword evidence="4" id="KW-1185">Reference proteome</keyword>
<dbReference type="RefSeq" id="WP_173127033.1">
    <property type="nucleotide sequence ID" value="NZ_CBCSGW010000072.1"/>
</dbReference>
<protein>
    <submittedName>
        <fullName evidence="3">AAA ATPase</fullName>
    </submittedName>
</protein>
<feature type="transmembrane region" description="Helical" evidence="2">
    <location>
        <begin position="315"/>
        <end position="339"/>
    </location>
</feature>
<organism evidence="3 4">
    <name type="scientific">Kibdelosporangium persicum</name>
    <dbReference type="NCBI Taxonomy" id="2698649"/>
    <lineage>
        <taxon>Bacteria</taxon>
        <taxon>Bacillati</taxon>
        <taxon>Actinomycetota</taxon>
        <taxon>Actinomycetes</taxon>
        <taxon>Pseudonocardiales</taxon>
        <taxon>Pseudonocardiaceae</taxon>
        <taxon>Kibdelosporangium</taxon>
    </lineage>
</organism>
<feature type="transmembrane region" description="Helical" evidence="2">
    <location>
        <begin position="83"/>
        <end position="101"/>
    </location>
</feature>
<feature type="transmembrane region" description="Helical" evidence="2">
    <location>
        <begin position="215"/>
        <end position="234"/>
    </location>
</feature>
<feature type="transmembrane region" description="Helical" evidence="2">
    <location>
        <begin position="113"/>
        <end position="135"/>
    </location>
</feature>
<dbReference type="Pfam" id="PF19877">
    <property type="entry name" value="DUF6350"/>
    <property type="match status" value="1"/>
</dbReference>